<dbReference type="GO" id="GO:0016114">
    <property type="term" value="P:terpenoid biosynthetic process"/>
    <property type="evidence" value="ECO:0007669"/>
    <property type="project" value="TreeGrafter"/>
</dbReference>
<dbReference type="NCBIfam" id="NF040647">
    <property type="entry name" value="IPPK_Arch"/>
    <property type="match status" value="1"/>
</dbReference>
<dbReference type="Proteomes" id="UP000000758">
    <property type="component" value="Chromosome"/>
</dbReference>
<keyword evidence="14" id="KW-1185">Reference proteome</keyword>
<evidence type="ECO:0000256" key="3">
    <source>
        <dbReference type="ARBA" id="ARBA00017267"/>
    </source>
</evidence>
<evidence type="ECO:0000256" key="2">
    <source>
        <dbReference type="ARBA" id="ARBA00012908"/>
    </source>
</evidence>
<evidence type="ECO:0000256" key="9">
    <source>
        <dbReference type="ARBA" id="ARBA00049063"/>
    </source>
</evidence>
<dbReference type="STRING" id="414004.CENSYa_1615"/>
<dbReference type="GO" id="GO:0102043">
    <property type="term" value="F:isopentenyl phosphate kinase activity"/>
    <property type="evidence" value="ECO:0007669"/>
    <property type="project" value="UniProtKB-EC"/>
</dbReference>
<comment type="catalytic activity">
    <reaction evidence="9">
        <text>isopentenyl phosphate + ATP = isopentenyl diphosphate + ADP</text>
        <dbReference type="Rhea" id="RHEA:33963"/>
        <dbReference type="ChEBI" id="CHEBI:30616"/>
        <dbReference type="ChEBI" id="CHEBI:65078"/>
        <dbReference type="ChEBI" id="CHEBI:128769"/>
        <dbReference type="ChEBI" id="CHEBI:456216"/>
        <dbReference type="EC" id="2.7.4.26"/>
    </reaction>
</comment>
<dbReference type="PIRSF" id="PIRSF016496">
    <property type="entry name" value="Kin_FomA"/>
    <property type="match status" value="1"/>
</dbReference>
<evidence type="ECO:0000313" key="13">
    <source>
        <dbReference type="EMBL" id="ABK78234.1"/>
    </source>
</evidence>
<organism evidence="13 14">
    <name type="scientific">Cenarchaeum symbiosum (strain A)</name>
    <dbReference type="NCBI Taxonomy" id="414004"/>
    <lineage>
        <taxon>Archaea</taxon>
        <taxon>Nitrososphaerota</taxon>
        <taxon>Candidatus Cenarchaeales</taxon>
        <taxon>Candidatus Cenarchaeaceae</taxon>
        <taxon>Candidatus Cenarchaeum</taxon>
    </lineage>
</organism>
<feature type="binding site" evidence="10">
    <location>
        <begin position="3"/>
        <end position="7"/>
    </location>
    <ligand>
        <name>ATP</name>
        <dbReference type="ChEBI" id="CHEBI:30616"/>
    </ligand>
</feature>
<comment type="similarity">
    <text evidence="1">Belongs to the isopentenyl phosphate kinase family.</text>
</comment>
<feature type="domain" description="Aspartate/glutamate/uridylate kinase" evidence="12">
    <location>
        <begin position="2"/>
        <end position="221"/>
    </location>
</feature>
<dbReference type="KEGG" id="csy:CENSYa_1615"/>
<feature type="binding site" evidence="10">
    <location>
        <position position="199"/>
    </location>
    <ligand>
        <name>ATP</name>
        <dbReference type="ChEBI" id="CHEBI:30616"/>
    </ligand>
</feature>
<dbReference type="EnsemblBacteria" id="ABK78234">
    <property type="protein sequence ID" value="ABK78234"/>
    <property type="gene ID" value="CENSYa_1615"/>
</dbReference>
<dbReference type="SUPFAM" id="SSF53633">
    <property type="entry name" value="Carbamate kinase-like"/>
    <property type="match status" value="1"/>
</dbReference>
<evidence type="ECO:0000256" key="11">
    <source>
        <dbReference type="PIRSR" id="PIRSR016496-2"/>
    </source>
</evidence>
<evidence type="ECO:0000256" key="8">
    <source>
        <dbReference type="ARBA" id="ARBA00023229"/>
    </source>
</evidence>
<keyword evidence="6 13" id="KW-0418">Kinase</keyword>
<evidence type="ECO:0000259" key="12">
    <source>
        <dbReference type="Pfam" id="PF00696"/>
    </source>
</evidence>
<dbReference type="InterPro" id="IPR036393">
    <property type="entry name" value="AceGlu_kinase-like_sf"/>
</dbReference>
<dbReference type="PANTHER" id="PTHR43654">
    <property type="entry name" value="GLUTAMATE 5-KINASE"/>
    <property type="match status" value="1"/>
</dbReference>
<evidence type="ECO:0000256" key="4">
    <source>
        <dbReference type="ARBA" id="ARBA00022679"/>
    </source>
</evidence>
<dbReference type="AlphaFoldDB" id="A0RY17"/>
<feature type="binding site" evidence="10">
    <location>
        <position position="144"/>
    </location>
    <ligand>
        <name>substrate</name>
    </ligand>
</feature>
<feature type="binding site" evidence="10">
    <location>
        <position position="48"/>
    </location>
    <ligand>
        <name>substrate</name>
    </ligand>
</feature>
<dbReference type="HOGENOM" id="CLU_070213_0_0_2"/>
<dbReference type="Gene3D" id="3.40.1160.10">
    <property type="entry name" value="Acetylglutamate kinase-like"/>
    <property type="match status" value="1"/>
</dbReference>
<dbReference type="PANTHER" id="PTHR43654:SF1">
    <property type="entry name" value="ISOPENTENYL PHOSPHATE KINASE"/>
    <property type="match status" value="1"/>
</dbReference>
<feature type="binding site" evidence="10">
    <location>
        <position position="43"/>
    </location>
    <ligand>
        <name>substrate</name>
    </ligand>
</feature>
<dbReference type="GO" id="GO:0016301">
    <property type="term" value="F:kinase activity"/>
    <property type="evidence" value="ECO:0007669"/>
    <property type="project" value="UniProtKB-KW"/>
</dbReference>
<reference evidence="13 14" key="1">
    <citation type="journal article" date="2006" name="Proc. Natl. Acad. Sci. U.S.A.">
        <title>Genomic analysis of the uncultivated marine crenarchaeote Cenarchaeum symbiosum.</title>
        <authorList>
            <person name="Hallam S.J."/>
            <person name="Konstantinidis K.T."/>
            <person name="Putnam N."/>
            <person name="Schleper C."/>
            <person name="Watanabe Y."/>
            <person name="Sugahara J."/>
            <person name="Preston C."/>
            <person name="de la Torre J."/>
            <person name="Richardson P.M."/>
            <person name="DeLong E.F."/>
        </authorList>
    </citation>
    <scope>NUCLEOTIDE SEQUENCE [LARGE SCALE GENOMIC DNA]</scope>
    <source>
        <strain evidence="14">A</strain>
    </source>
</reference>
<dbReference type="EMBL" id="DP000238">
    <property type="protein sequence ID" value="ABK78234.1"/>
    <property type="molecule type" value="Genomic_DNA"/>
</dbReference>
<dbReference type="Pfam" id="PF00696">
    <property type="entry name" value="AA_kinase"/>
    <property type="match status" value="1"/>
</dbReference>
<accession>A0RY17</accession>
<evidence type="ECO:0000256" key="1">
    <source>
        <dbReference type="ARBA" id="ARBA00010540"/>
    </source>
</evidence>
<keyword evidence="5 10" id="KW-0547">Nucleotide-binding</keyword>
<feature type="site" description="Transition state stabilizer" evidence="11">
    <location>
        <position position="12"/>
    </location>
</feature>
<dbReference type="InterPro" id="IPR024192">
    <property type="entry name" value="Fosfomycin_R_FomA-type"/>
</dbReference>
<dbReference type="PATRIC" id="fig|414004.10.peg.1477"/>
<feature type="binding site" evidence="10">
    <location>
        <position position="44"/>
    </location>
    <ligand>
        <name>ATP</name>
        <dbReference type="ChEBI" id="CHEBI:30616"/>
    </ligand>
</feature>
<evidence type="ECO:0000256" key="6">
    <source>
        <dbReference type="ARBA" id="ARBA00022777"/>
    </source>
</evidence>
<name>A0RY17_CENSY</name>
<evidence type="ECO:0000256" key="7">
    <source>
        <dbReference type="ARBA" id="ARBA00022840"/>
    </source>
</evidence>
<keyword evidence="8" id="KW-0414">Isoprene biosynthesis</keyword>
<gene>
    <name evidence="13" type="ordered locus">CENSYa_1615</name>
</gene>
<dbReference type="CDD" id="cd04241">
    <property type="entry name" value="AAK_FomA-like"/>
    <property type="match status" value="1"/>
</dbReference>
<proteinExistence type="inferred from homology"/>
<keyword evidence="7 10" id="KW-0067">ATP-binding</keyword>
<sequence length="246" mass="26472">MVKLGGSVITNKEKPLSARTRNMDGIAAALAKLREPVVVVHGGGSFGHYWSVKYDMHTKPARYEIRGVATVKNSMARLNMMVLDSLLNAGLSPYSVPPACISRSGRPLSAGIKETGEEARAGLVPVTYGDALWAGRGRTYILSGDRIMGMLARALRPRLCIFAMNVDGLYESPRTRKLIPELGRGTPELGEAGMDVTGGMGRKIEEGRKIARGGTKVFLVNGKKPRRILDAALKGSFAGTIIRGHK</sequence>
<evidence type="ECO:0000256" key="10">
    <source>
        <dbReference type="PIRSR" id="PIRSR016496-1"/>
    </source>
</evidence>
<dbReference type="GO" id="GO:0005524">
    <property type="term" value="F:ATP binding"/>
    <property type="evidence" value="ECO:0007669"/>
    <property type="project" value="UniProtKB-KW"/>
</dbReference>
<evidence type="ECO:0000313" key="14">
    <source>
        <dbReference type="Proteomes" id="UP000000758"/>
    </source>
</evidence>
<dbReference type="InterPro" id="IPR001048">
    <property type="entry name" value="Asp/Glu/Uridylate_kinase"/>
</dbReference>
<dbReference type="EC" id="2.7.4.26" evidence="2"/>
<protein>
    <recommendedName>
        <fullName evidence="3">Isopentenyl phosphate kinase</fullName>
        <ecNumber evidence="2">2.7.4.26</ecNumber>
    </recommendedName>
</protein>
<feature type="binding site" evidence="10">
    <location>
        <position position="203"/>
    </location>
    <ligand>
        <name>ATP</name>
        <dbReference type="ChEBI" id="CHEBI:30616"/>
    </ligand>
</feature>
<evidence type="ECO:0000256" key="5">
    <source>
        <dbReference type="ARBA" id="ARBA00022741"/>
    </source>
</evidence>
<keyword evidence="4" id="KW-0808">Transferase</keyword>
<dbReference type="GO" id="GO:0005829">
    <property type="term" value="C:cytosol"/>
    <property type="evidence" value="ECO:0007669"/>
    <property type="project" value="TreeGrafter"/>
</dbReference>